<evidence type="ECO:0000256" key="12">
    <source>
        <dbReference type="SAM" id="Phobius"/>
    </source>
</evidence>
<evidence type="ECO:0000256" key="7">
    <source>
        <dbReference type="ARBA" id="ARBA00022989"/>
    </source>
</evidence>
<dbReference type="AlphaFoldDB" id="A0A934RRA8"/>
<comment type="similarity">
    <text evidence="2">Belongs to the monovalent cation:proton antiporter 1 (CPA1) transporter (TC 2.A.36) family.</text>
</comment>
<feature type="transmembrane region" description="Helical" evidence="12">
    <location>
        <begin position="71"/>
        <end position="89"/>
    </location>
</feature>
<accession>A0A934RRA8</accession>
<feature type="transmembrane region" description="Helical" evidence="12">
    <location>
        <begin position="364"/>
        <end position="384"/>
    </location>
</feature>
<feature type="transmembrane region" description="Helical" evidence="12">
    <location>
        <begin position="171"/>
        <end position="192"/>
    </location>
</feature>
<dbReference type="GO" id="GO:0015385">
    <property type="term" value="F:sodium:proton antiporter activity"/>
    <property type="evidence" value="ECO:0007669"/>
    <property type="project" value="InterPro"/>
</dbReference>
<feature type="transmembrane region" description="Helical" evidence="12">
    <location>
        <begin position="98"/>
        <end position="122"/>
    </location>
</feature>
<organism evidence="14 15">
    <name type="scientific">Roseibacillus ishigakijimensis</name>
    <dbReference type="NCBI Taxonomy" id="454146"/>
    <lineage>
        <taxon>Bacteria</taxon>
        <taxon>Pseudomonadati</taxon>
        <taxon>Verrucomicrobiota</taxon>
        <taxon>Verrucomicrobiia</taxon>
        <taxon>Verrucomicrobiales</taxon>
        <taxon>Verrucomicrobiaceae</taxon>
        <taxon>Roseibacillus</taxon>
    </lineage>
</organism>
<evidence type="ECO:0000256" key="4">
    <source>
        <dbReference type="ARBA" id="ARBA00022449"/>
    </source>
</evidence>
<keyword evidence="4" id="KW-0050">Antiport</keyword>
<evidence type="ECO:0000256" key="10">
    <source>
        <dbReference type="ARBA" id="ARBA00023136"/>
    </source>
</evidence>
<evidence type="ECO:0000313" key="14">
    <source>
        <dbReference type="EMBL" id="MBK1834191.1"/>
    </source>
</evidence>
<feature type="transmembrane region" description="Helical" evidence="12">
    <location>
        <begin position="128"/>
        <end position="150"/>
    </location>
</feature>
<name>A0A934RRA8_9BACT</name>
<feature type="transmembrane region" description="Helical" evidence="12">
    <location>
        <begin position="268"/>
        <end position="288"/>
    </location>
</feature>
<feature type="transmembrane region" description="Helical" evidence="12">
    <location>
        <begin position="300"/>
        <end position="323"/>
    </location>
</feature>
<dbReference type="InterPro" id="IPR018422">
    <property type="entry name" value="Cation/H_exchanger_CPA1"/>
</dbReference>
<evidence type="ECO:0000256" key="8">
    <source>
        <dbReference type="ARBA" id="ARBA00023053"/>
    </source>
</evidence>
<evidence type="ECO:0000256" key="1">
    <source>
        <dbReference type="ARBA" id="ARBA00004651"/>
    </source>
</evidence>
<dbReference type="PANTHER" id="PTHR10110">
    <property type="entry name" value="SODIUM/HYDROGEN EXCHANGER"/>
    <property type="match status" value="1"/>
</dbReference>
<dbReference type="GO" id="GO:0005886">
    <property type="term" value="C:plasma membrane"/>
    <property type="evidence" value="ECO:0007669"/>
    <property type="project" value="UniProtKB-SubCell"/>
</dbReference>
<keyword evidence="5" id="KW-1003">Cell membrane</keyword>
<comment type="caution">
    <text evidence="14">The sequence shown here is derived from an EMBL/GenBank/DDBJ whole genome shotgun (WGS) entry which is preliminary data.</text>
</comment>
<feature type="transmembrane region" description="Helical" evidence="12">
    <location>
        <begin position="31"/>
        <end position="51"/>
    </location>
</feature>
<evidence type="ECO:0000256" key="5">
    <source>
        <dbReference type="ARBA" id="ARBA00022475"/>
    </source>
</evidence>
<comment type="subcellular location">
    <subcellularLocation>
        <location evidence="1">Cell membrane</location>
        <topology evidence="1">Multi-pass membrane protein</topology>
    </subcellularLocation>
</comment>
<dbReference type="InterPro" id="IPR006153">
    <property type="entry name" value="Cation/H_exchanger_TM"/>
</dbReference>
<dbReference type="Pfam" id="PF00999">
    <property type="entry name" value="Na_H_Exchanger"/>
    <property type="match status" value="1"/>
</dbReference>
<dbReference type="GO" id="GO:0098719">
    <property type="term" value="P:sodium ion import across plasma membrane"/>
    <property type="evidence" value="ECO:0007669"/>
    <property type="project" value="TreeGrafter"/>
</dbReference>
<reference evidence="14" key="1">
    <citation type="submission" date="2021-01" db="EMBL/GenBank/DDBJ databases">
        <title>Modified the classification status of verrucomicrobia.</title>
        <authorList>
            <person name="Feng X."/>
        </authorList>
    </citation>
    <scope>NUCLEOTIDE SEQUENCE</scope>
    <source>
        <strain evidence="14">KCTC 12986</strain>
    </source>
</reference>
<feature type="domain" description="Cation/H+ exchanger transmembrane" evidence="13">
    <location>
        <begin position="13"/>
        <end position="421"/>
    </location>
</feature>
<dbReference type="GO" id="GO:0015386">
    <property type="term" value="F:potassium:proton antiporter activity"/>
    <property type="evidence" value="ECO:0007669"/>
    <property type="project" value="TreeGrafter"/>
</dbReference>
<dbReference type="PANTHER" id="PTHR10110:SF195">
    <property type="entry name" value="NA(+)_H(+) ANTIPORTER NHAS2"/>
    <property type="match status" value="1"/>
</dbReference>
<dbReference type="EMBL" id="JAENIO010000019">
    <property type="protein sequence ID" value="MBK1834191.1"/>
    <property type="molecule type" value="Genomic_DNA"/>
</dbReference>
<keyword evidence="7 12" id="KW-1133">Transmembrane helix</keyword>
<keyword evidence="15" id="KW-1185">Reference proteome</keyword>
<dbReference type="Gene3D" id="6.10.140.1330">
    <property type="match status" value="1"/>
</dbReference>
<keyword evidence="3" id="KW-0813">Transport</keyword>
<sequence length="435" mass="46168">MNFLDASAILLSLAALFAYANHRFLKLPTTIGIMLIGLFFSLGFILLGDVIPVISQAADHFVESIDFDTTLMQGMLSYLLFAGALHVNLNDLKNQKRLVATLASLGVALSTFLVGSLFYFLFPLFGHQVPYLWCLVFGSIVAPTDPVAVLGILKKAKVPKSLETKITGESLFNDGVGVVLYLALLGLAVSSGGETPHAADHASHGGTGALDIAKLFAIEAGGGLLWGGLLGLAGYFLLRSIDNYQVEVLITLALVTGGYRAASAMHLSGPLAMVVAGLLIGNHGRLLAMSDTTRLHLDKFWELLDEILNAVLFLLIGLELFVLKLTAPAVSAGLLAIAIGLGARFLAVWLPVTILRRKREFSPGVIRVLTWGGIRGGISVALALGLPKDAAHRELFLVMTYLVVIFSIAVQGLTLGKVVKKLVPGVGSPEPPKEA</sequence>
<protein>
    <submittedName>
        <fullName evidence="14">Sodium:proton antiporter</fullName>
    </submittedName>
</protein>
<keyword evidence="6 12" id="KW-0812">Transmembrane</keyword>
<feature type="transmembrane region" description="Helical" evidence="12">
    <location>
        <begin position="329"/>
        <end position="352"/>
    </location>
</feature>
<keyword evidence="9" id="KW-0406">Ion transport</keyword>
<proteinExistence type="inferred from homology"/>
<dbReference type="RefSeq" id="WP_200391626.1">
    <property type="nucleotide sequence ID" value="NZ_JAENIO010000019.1"/>
</dbReference>
<feature type="transmembrane region" description="Helical" evidence="12">
    <location>
        <begin position="6"/>
        <end position="24"/>
    </location>
</feature>
<dbReference type="Proteomes" id="UP000604083">
    <property type="component" value="Unassembled WGS sequence"/>
</dbReference>
<evidence type="ECO:0000256" key="3">
    <source>
        <dbReference type="ARBA" id="ARBA00022448"/>
    </source>
</evidence>
<keyword evidence="8" id="KW-0915">Sodium</keyword>
<evidence type="ECO:0000256" key="2">
    <source>
        <dbReference type="ARBA" id="ARBA00007367"/>
    </source>
</evidence>
<evidence type="ECO:0000256" key="9">
    <source>
        <dbReference type="ARBA" id="ARBA00023065"/>
    </source>
</evidence>
<dbReference type="GO" id="GO:0051453">
    <property type="term" value="P:regulation of intracellular pH"/>
    <property type="evidence" value="ECO:0007669"/>
    <property type="project" value="TreeGrafter"/>
</dbReference>
<keyword evidence="10 12" id="KW-0472">Membrane</keyword>
<feature type="transmembrane region" description="Helical" evidence="12">
    <location>
        <begin position="212"/>
        <end position="237"/>
    </location>
</feature>
<gene>
    <name evidence="14" type="ORF">JIN78_08965</name>
</gene>
<evidence type="ECO:0000259" key="13">
    <source>
        <dbReference type="Pfam" id="PF00999"/>
    </source>
</evidence>
<evidence type="ECO:0000256" key="11">
    <source>
        <dbReference type="ARBA" id="ARBA00023201"/>
    </source>
</evidence>
<keyword evidence="11" id="KW-0739">Sodium transport</keyword>
<evidence type="ECO:0000313" key="15">
    <source>
        <dbReference type="Proteomes" id="UP000604083"/>
    </source>
</evidence>
<feature type="transmembrane region" description="Helical" evidence="12">
    <location>
        <begin position="396"/>
        <end position="415"/>
    </location>
</feature>
<evidence type="ECO:0000256" key="6">
    <source>
        <dbReference type="ARBA" id="ARBA00022692"/>
    </source>
</evidence>